<evidence type="ECO:0000256" key="1">
    <source>
        <dbReference type="SAM" id="Phobius"/>
    </source>
</evidence>
<gene>
    <name evidence="2" type="ORF">FOZ63_018058</name>
</gene>
<feature type="non-terminal residue" evidence="2">
    <location>
        <position position="1"/>
    </location>
</feature>
<feature type="transmembrane region" description="Helical" evidence="1">
    <location>
        <begin position="66"/>
        <end position="85"/>
    </location>
</feature>
<protein>
    <recommendedName>
        <fullName evidence="4">Ethanolamine-phosphate cytidylyltransferase</fullName>
    </recommendedName>
</protein>
<dbReference type="InterPro" id="IPR014729">
    <property type="entry name" value="Rossmann-like_a/b/a_fold"/>
</dbReference>
<keyword evidence="1" id="KW-0472">Membrane</keyword>
<keyword evidence="3" id="KW-1185">Reference proteome</keyword>
<keyword evidence="1" id="KW-0812">Transmembrane</keyword>
<comment type="caution">
    <text evidence="2">The sequence shown here is derived from an EMBL/GenBank/DDBJ whole genome shotgun (WGS) entry which is preliminary data.</text>
</comment>
<dbReference type="AlphaFoldDB" id="A0A7J6U333"/>
<evidence type="ECO:0008006" key="4">
    <source>
        <dbReference type="Google" id="ProtNLM"/>
    </source>
</evidence>
<sequence length="86" mass="9746">YRAKVYIDRLRDRVAQLEEELERDVPGYVRSTETDEKKASEKPDHKPVRVFMDGAFDLMHYGHMNAFRTVIVVVGLGPGVLLGSAV</sequence>
<evidence type="ECO:0000313" key="3">
    <source>
        <dbReference type="Proteomes" id="UP000553632"/>
    </source>
</evidence>
<accession>A0A7J6U333</accession>
<dbReference type="Gene3D" id="3.40.50.620">
    <property type="entry name" value="HUPs"/>
    <property type="match status" value="1"/>
</dbReference>
<dbReference type="Proteomes" id="UP000553632">
    <property type="component" value="Unassembled WGS sequence"/>
</dbReference>
<name>A0A7J6U333_PEROL</name>
<proteinExistence type="predicted"/>
<evidence type="ECO:0000313" key="2">
    <source>
        <dbReference type="EMBL" id="KAF4752104.1"/>
    </source>
</evidence>
<keyword evidence="1" id="KW-1133">Transmembrane helix</keyword>
<organism evidence="2 3">
    <name type="scientific">Perkinsus olseni</name>
    <name type="common">Perkinsus atlanticus</name>
    <dbReference type="NCBI Taxonomy" id="32597"/>
    <lineage>
        <taxon>Eukaryota</taxon>
        <taxon>Sar</taxon>
        <taxon>Alveolata</taxon>
        <taxon>Perkinsozoa</taxon>
        <taxon>Perkinsea</taxon>
        <taxon>Perkinsida</taxon>
        <taxon>Perkinsidae</taxon>
        <taxon>Perkinsus</taxon>
    </lineage>
</organism>
<dbReference type="EMBL" id="JABANO010006264">
    <property type="protein sequence ID" value="KAF4752104.1"/>
    <property type="molecule type" value="Genomic_DNA"/>
</dbReference>
<reference evidence="2 3" key="1">
    <citation type="submission" date="2020-04" db="EMBL/GenBank/DDBJ databases">
        <title>Perkinsus olseni comparative genomics.</title>
        <authorList>
            <person name="Bogema D.R."/>
        </authorList>
    </citation>
    <scope>NUCLEOTIDE SEQUENCE [LARGE SCALE GENOMIC DNA]</scope>
    <source>
        <strain evidence="2 3">ATCC PRA-207</strain>
    </source>
</reference>